<dbReference type="GO" id="GO:0006974">
    <property type="term" value="P:DNA damage response"/>
    <property type="evidence" value="ECO:0007669"/>
    <property type="project" value="InterPro"/>
</dbReference>
<name>A0A9P7XNV9_9FUNG</name>
<organism evidence="3 4">
    <name type="scientific">Linnemannia hyalina</name>
    <dbReference type="NCBI Taxonomy" id="64524"/>
    <lineage>
        <taxon>Eukaryota</taxon>
        <taxon>Fungi</taxon>
        <taxon>Fungi incertae sedis</taxon>
        <taxon>Mucoromycota</taxon>
        <taxon>Mortierellomycotina</taxon>
        <taxon>Mortierellomycetes</taxon>
        <taxon>Mortierellales</taxon>
        <taxon>Mortierellaceae</taxon>
        <taxon>Linnemannia</taxon>
    </lineage>
</organism>
<proteinExistence type="predicted"/>
<feature type="region of interest" description="Disordered" evidence="1">
    <location>
        <begin position="474"/>
        <end position="529"/>
    </location>
</feature>
<feature type="region of interest" description="Disordered" evidence="1">
    <location>
        <begin position="36"/>
        <end position="76"/>
    </location>
</feature>
<feature type="compositionally biased region" description="Acidic residues" evidence="1">
    <location>
        <begin position="445"/>
        <end position="455"/>
    </location>
</feature>
<protein>
    <recommendedName>
        <fullName evidence="2">Chromosome segregation in meiosis protein 3 domain-containing protein</fullName>
    </recommendedName>
</protein>
<keyword evidence="4" id="KW-1185">Reference proteome</keyword>
<feature type="compositionally biased region" description="Low complexity" evidence="1">
    <location>
        <begin position="39"/>
        <end position="75"/>
    </location>
</feature>
<feature type="compositionally biased region" description="Basic and acidic residues" evidence="1">
    <location>
        <begin position="474"/>
        <end position="485"/>
    </location>
</feature>
<feature type="compositionally biased region" description="Acidic residues" evidence="1">
    <location>
        <begin position="566"/>
        <end position="575"/>
    </location>
</feature>
<comment type="caution">
    <text evidence="3">The sequence shown here is derived from an EMBL/GenBank/DDBJ whole genome shotgun (WGS) entry which is preliminary data.</text>
</comment>
<feature type="region of interest" description="Disordered" evidence="1">
    <location>
        <begin position="561"/>
        <end position="597"/>
    </location>
</feature>
<feature type="compositionally biased region" description="Polar residues" evidence="1">
    <location>
        <begin position="396"/>
        <end position="411"/>
    </location>
</feature>
<dbReference type="OrthoDB" id="437078at2759"/>
<feature type="domain" description="Chromosome segregation in meiosis protein 3" evidence="2">
    <location>
        <begin position="169"/>
        <end position="257"/>
    </location>
</feature>
<dbReference type="GO" id="GO:0031297">
    <property type="term" value="P:replication fork processing"/>
    <property type="evidence" value="ECO:0007669"/>
    <property type="project" value="InterPro"/>
</dbReference>
<dbReference type="Pfam" id="PF07962">
    <property type="entry name" value="Swi3"/>
    <property type="match status" value="1"/>
</dbReference>
<evidence type="ECO:0000256" key="1">
    <source>
        <dbReference type="SAM" id="MobiDB-lite"/>
    </source>
</evidence>
<reference evidence="3" key="1">
    <citation type="submission" date="2021-06" db="EMBL/GenBank/DDBJ databases">
        <title>Genome Sequence of Mortierella hyaline Strain SCG-10, a Cold-Adapted, Nitrate-Reducing Fungus Isolated from Soil in Minnesota, USA.</title>
        <authorList>
            <person name="Aldossari N."/>
        </authorList>
    </citation>
    <scope>NUCLEOTIDE SEQUENCE</scope>
    <source>
        <strain evidence="3">SCG-10</strain>
    </source>
</reference>
<feature type="region of interest" description="Disordered" evidence="1">
    <location>
        <begin position="116"/>
        <end position="150"/>
    </location>
</feature>
<feature type="compositionally biased region" description="Low complexity" evidence="1">
    <location>
        <begin position="116"/>
        <end position="127"/>
    </location>
</feature>
<sequence length="597" mass="64898">MDIDDFPNDLQLDDAAFEQFDDYDAFADEMMEIAEKADQQQQQQQKQQQASRTVATPSQSSVSSASATATRASSSGIGALPAQRDYLAMLNAQTQLVEQQVAQSQQQRAAAATGAATATWKGAATKKGGSGGGGWNKPIGSTSGNADAPVEGDLATVNVAKKRAKMVRLDSEKLLGIQGFPMLMAQGKRFKIRNKYRTSVEKDANSKKNLADLMILYQTWAHNLFPKSTFRDFILQTEAKCKSDKQMKASMNGWRDAYWDEVKEKLNVVDDSERAAMTAEDRMNGVWEQHTAGRAQGAAESMEQDPFLDAEKGDGQPSSSTWSFGNEDTNFATTGNSSGGSKPAQPRERPAAASRKGKERLVDNSSAAMRLQISDNEDDGSQDDYEVALSRMRDSMNLNSRSPVVQRTTSRNQDRSRSGAEAMDEDRQPSLRISGSGMSRAGSIFDEEEEDDDEAPLFTHRALQMIGGLSALEERQRAAAAEKESNGSSINIPGKKTPVSTQRATLPSDEEEEENINNNTLDQADPSPVNLSLGSQWGFGSGESMFGEFKNAGSGVAVKGESGLNLDDDEDDEEAAVISQRRPKARKALILEDSDDE</sequence>
<evidence type="ECO:0000313" key="3">
    <source>
        <dbReference type="EMBL" id="KAG9064655.1"/>
    </source>
</evidence>
<evidence type="ECO:0000259" key="2">
    <source>
        <dbReference type="Pfam" id="PF07962"/>
    </source>
</evidence>
<dbReference type="AlphaFoldDB" id="A0A9P7XNV9"/>
<feature type="compositionally biased region" description="Polar residues" evidence="1">
    <location>
        <begin position="316"/>
        <end position="340"/>
    </location>
</feature>
<feature type="compositionally biased region" description="Acidic residues" evidence="1">
    <location>
        <begin position="375"/>
        <end position="386"/>
    </location>
</feature>
<gene>
    <name evidence="3" type="ORF">KI688_002913</name>
</gene>
<accession>A0A9P7XNV9</accession>
<dbReference type="GO" id="GO:0005634">
    <property type="term" value="C:nucleus"/>
    <property type="evidence" value="ECO:0007669"/>
    <property type="project" value="InterPro"/>
</dbReference>
<evidence type="ECO:0000313" key="4">
    <source>
        <dbReference type="Proteomes" id="UP000707451"/>
    </source>
</evidence>
<dbReference type="EMBL" id="JAHRHY010000013">
    <property type="protein sequence ID" value="KAG9064655.1"/>
    <property type="molecule type" value="Genomic_DNA"/>
</dbReference>
<dbReference type="Proteomes" id="UP000707451">
    <property type="component" value="Unassembled WGS sequence"/>
</dbReference>
<dbReference type="InterPro" id="IPR012923">
    <property type="entry name" value="Csm3"/>
</dbReference>
<feature type="region of interest" description="Disordered" evidence="1">
    <location>
        <begin position="308"/>
        <end position="460"/>
    </location>
</feature>